<dbReference type="STRING" id="7897.ENSLACP00000020916"/>
<feature type="transmembrane region" description="Helical" evidence="12">
    <location>
        <begin position="91"/>
        <end position="112"/>
    </location>
</feature>
<dbReference type="GO" id="GO:0008188">
    <property type="term" value="F:neuropeptide receptor activity"/>
    <property type="evidence" value="ECO:0007669"/>
    <property type="project" value="TreeGrafter"/>
</dbReference>
<keyword evidence="7" id="KW-1015">Disulfide bond</keyword>
<reference evidence="14" key="3">
    <citation type="submission" date="2025-09" db="UniProtKB">
        <authorList>
            <consortium name="Ensembl"/>
        </authorList>
    </citation>
    <scope>IDENTIFICATION</scope>
</reference>
<evidence type="ECO:0000256" key="5">
    <source>
        <dbReference type="ARBA" id="ARBA00023040"/>
    </source>
</evidence>
<keyword evidence="3 11" id="KW-0812">Transmembrane</keyword>
<evidence type="ECO:0000256" key="12">
    <source>
        <dbReference type="SAM" id="Phobius"/>
    </source>
</evidence>
<dbReference type="Proteomes" id="UP000008672">
    <property type="component" value="Unassembled WGS sequence"/>
</dbReference>
<feature type="transmembrane region" description="Helical" evidence="12">
    <location>
        <begin position="55"/>
        <end position="79"/>
    </location>
</feature>
<evidence type="ECO:0000256" key="10">
    <source>
        <dbReference type="ARBA" id="ARBA00023224"/>
    </source>
</evidence>
<comment type="similarity">
    <text evidence="11">Belongs to the G-protein coupled receptor 1 family.</text>
</comment>
<evidence type="ECO:0000256" key="6">
    <source>
        <dbReference type="ARBA" id="ARBA00023136"/>
    </source>
</evidence>
<sequence>MEEDYCANLSDYRDLVVADSSPPWNKSCEYNFPFLFGEEEEGGGFGDRTLFLARVFIGLTLVCIILVCGIGNFLFIVTLARFKKLRNITNLLIANLAVSDLIVAIVCCPFEMDYYVIRELSWTFGQVMCSLINYLRTTSLYVSTNSLLVIAVDRYLVIVYPLKPRMKLQTAFGVLIGVWVISLLIAIPSAYFATETAFGNDPGEANQKIFCGQIWPGDHEVLYKSYFLFLLMAEFAVPVLAMSLCYIWICRELWFKNLPGIQTEQIKNRLRARRKTVLLLVGILTAYILCWAPYYGYTIVRDFFPIVLHREKHSISVYYIVECIAISNSMINTLFFITVKNNTGKFVKKFLVHRWKSTYAPEKTHTEQECRSSLPPASE</sequence>
<dbReference type="PROSITE" id="PS00237">
    <property type="entry name" value="G_PROTEIN_RECEP_F1_1"/>
    <property type="match status" value="1"/>
</dbReference>
<keyword evidence="2" id="KW-1003">Cell membrane</keyword>
<gene>
    <name evidence="14" type="primary">LOC102347683</name>
</gene>
<accession>H3BG95</accession>
<evidence type="ECO:0000256" key="7">
    <source>
        <dbReference type="ARBA" id="ARBA00023157"/>
    </source>
</evidence>
<evidence type="ECO:0000256" key="11">
    <source>
        <dbReference type="RuleBase" id="RU000688"/>
    </source>
</evidence>
<evidence type="ECO:0000256" key="2">
    <source>
        <dbReference type="ARBA" id="ARBA00022475"/>
    </source>
</evidence>
<feature type="domain" description="G-protein coupled receptors family 1 profile" evidence="13">
    <location>
        <begin position="71"/>
        <end position="336"/>
    </location>
</feature>
<keyword evidence="9" id="KW-0325">Glycoprotein</keyword>
<dbReference type="EMBL" id="AFYH01016074">
    <property type="status" value="NOT_ANNOTATED_CDS"/>
    <property type="molecule type" value="Genomic_DNA"/>
</dbReference>
<dbReference type="EMBL" id="AFYH01016075">
    <property type="status" value="NOT_ANNOTATED_CDS"/>
    <property type="molecule type" value="Genomic_DNA"/>
</dbReference>
<dbReference type="SUPFAM" id="SSF81321">
    <property type="entry name" value="Family A G protein-coupled receptor-like"/>
    <property type="match status" value="1"/>
</dbReference>
<dbReference type="AlphaFoldDB" id="H3BG95"/>
<dbReference type="OrthoDB" id="10053194at2759"/>
<organism evidence="14 15">
    <name type="scientific">Latimeria chalumnae</name>
    <name type="common">Coelacanth</name>
    <dbReference type="NCBI Taxonomy" id="7897"/>
    <lineage>
        <taxon>Eukaryota</taxon>
        <taxon>Metazoa</taxon>
        <taxon>Chordata</taxon>
        <taxon>Craniata</taxon>
        <taxon>Vertebrata</taxon>
        <taxon>Euteleostomi</taxon>
        <taxon>Coelacanthiformes</taxon>
        <taxon>Coelacanthidae</taxon>
        <taxon>Latimeria</taxon>
    </lineage>
</organism>
<evidence type="ECO:0000313" key="15">
    <source>
        <dbReference type="Proteomes" id="UP000008672"/>
    </source>
</evidence>
<reference evidence="15" key="1">
    <citation type="submission" date="2011-08" db="EMBL/GenBank/DDBJ databases">
        <title>The draft genome of Latimeria chalumnae.</title>
        <authorList>
            <person name="Di Palma F."/>
            <person name="Alfoldi J."/>
            <person name="Johnson J."/>
            <person name="Berlin A."/>
            <person name="Gnerre S."/>
            <person name="Jaffe D."/>
            <person name="MacCallum I."/>
            <person name="Young S."/>
            <person name="Walker B.J."/>
            <person name="Lander E."/>
            <person name="Lindblad-Toh K."/>
        </authorList>
    </citation>
    <scope>NUCLEOTIDE SEQUENCE [LARGE SCALE GENOMIC DNA]</scope>
    <source>
        <strain evidence="15">Wild caught</strain>
    </source>
</reference>
<feature type="transmembrane region" description="Helical" evidence="12">
    <location>
        <begin position="317"/>
        <end position="339"/>
    </location>
</feature>
<keyword evidence="10 11" id="KW-0807">Transducer</keyword>
<dbReference type="InParanoid" id="H3BG95"/>
<proteinExistence type="inferred from homology"/>
<dbReference type="PROSITE" id="PS50262">
    <property type="entry name" value="G_PROTEIN_RECEP_F1_2"/>
    <property type="match status" value="1"/>
</dbReference>
<keyword evidence="8 11" id="KW-0675">Receptor</keyword>
<dbReference type="Gene3D" id="1.20.1070.10">
    <property type="entry name" value="Rhodopsin 7-helix transmembrane proteins"/>
    <property type="match status" value="1"/>
</dbReference>
<keyword evidence="5 11" id="KW-0297">G-protein coupled receptor</keyword>
<feature type="transmembrane region" description="Helical" evidence="12">
    <location>
        <begin position="277"/>
        <end position="297"/>
    </location>
</feature>
<reference evidence="14" key="2">
    <citation type="submission" date="2025-08" db="UniProtKB">
        <authorList>
            <consortium name="Ensembl"/>
        </authorList>
    </citation>
    <scope>IDENTIFICATION</scope>
</reference>
<comment type="subcellular location">
    <subcellularLocation>
        <location evidence="1">Cell membrane</location>
        <topology evidence="1">Multi-pass membrane protein</topology>
    </subcellularLocation>
</comment>
<dbReference type="Ensembl" id="ENSLACT00000021056.2">
    <property type="protein sequence ID" value="ENSLACP00000020916.2"/>
    <property type="gene ID" value="ENSLACG00000018377.2"/>
</dbReference>
<feature type="transmembrane region" description="Helical" evidence="12">
    <location>
        <begin position="226"/>
        <end position="249"/>
    </location>
</feature>
<keyword evidence="15" id="KW-1185">Reference proteome</keyword>
<dbReference type="FunFam" id="1.20.1070.10:FF:000069">
    <property type="entry name" value="Prokineticin receptor 2"/>
    <property type="match status" value="1"/>
</dbReference>
<evidence type="ECO:0000259" key="13">
    <source>
        <dbReference type="PROSITE" id="PS50262"/>
    </source>
</evidence>
<dbReference type="GeneID" id="102347683"/>
<name>H3BG95_LATCH</name>
<dbReference type="InterPro" id="IPR017452">
    <property type="entry name" value="GPCR_Rhodpsn_7TM"/>
</dbReference>
<dbReference type="OMA" id="IINERAW"/>
<dbReference type="Pfam" id="PF00001">
    <property type="entry name" value="7tm_1"/>
    <property type="match status" value="1"/>
</dbReference>
<protein>
    <recommendedName>
        <fullName evidence="13">G-protein coupled receptors family 1 profile domain-containing protein</fullName>
    </recommendedName>
</protein>
<dbReference type="PANTHER" id="PTHR24238">
    <property type="entry name" value="G-PROTEIN COUPLED RECEPTOR"/>
    <property type="match status" value="1"/>
</dbReference>
<dbReference type="CDD" id="cd15204">
    <property type="entry name" value="7tmA_prokineticin-R"/>
    <property type="match status" value="1"/>
</dbReference>
<dbReference type="KEGG" id="lcm:102347683"/>
<keyword evidence="6 12" id="KW-0472">Membrane</keyword>
<evidence type="ECO:0000256" key="3">
    <source>
        <dbReference type="ARBA" id="ARBA00022692"/>
    </source>
</evidence>
<evidence type="ECO:0000256" key="4">
    <source>
        <dbReference type="ARBA" id="ARBA00022989"/>
    </source>
</evidence>
<keyword evidence="4 12" id="KW-1133">Transmembrane helix</keyword>
<dbReference type="InterPro" id="IPR000276">
    <property type="entry name" value="GPCR_Rhodpsn"/>
</dbReference>
<evidence type="ECO:0000256" key="8">
    <source>
        <dbReference type="ARBA" id="ARBA00023170"/>
    </source>
</evidence>
<dbReference type="eggNOG" id="KOG3656">
    <property type="taxonomic scope" value="Eukaryota"/>
</dbReference>
<feature type="transmembrane region" description="Helical" evidence="12">
    <location>
        <begin position="140"/>
        <end position="160"/>
    </location>
</feature>
<dbReference type="RefSeq" id="XP_005988976.1">
    <property type="nucleotide sequence ID" value="XM_005988914.1"/>
</dbReference>
<dbReference type="PANTHER" id="PTHR24238:SF74">
    <property type="entry name" value="PROKINETICIN RECEPTOR 2"/>
    <property type="match status" value="1"/>
</dbReference>
<dbReference type="GeneTree" id="ENSGT00940000164891"/>
<dbReference type="GO" id="GO:0005886">
    <property type="term" value="C:plasma membrane"/>
    <property type="evidence" value="ECO:0007669"/>
    <property type="project" value="UniProtKB-SubCell"/>
</dbReference>
<evidence type="ECO:0000313" key="14">
    <source>
        <dbReference type="Ensembl" id="ENSLACP00000020916.2"/>
    </source>
</evidence>
<dbReference type="PRINTS" id="PR00237">
    <property type="entry name" value="GPCRRHODOPSN"/>
</dbReference>
<evidence type="ECO:0000256" key="1">
    <source>
        <dbReference type="ARBA" id="ARBA00004651"/>
    </source>
</evidence>
<dbReference type="HOGENOM" id="CLU_009579_6_0_1"/>
<feature type="transmembrane region" description="Helical" evidence="12">
    <location>
        <begin position="172"/>
        <end position="193"/>
    </location>
</feature>
<evidence type="ECO:0000256" key="9">
    <source>
        <dbReference type="ARBA" id="ARBA00023180"/>
    </source>
</evidence>